<evidence type="ECO:0000256" key="2">
    <source>
        <dbReference type="SAM" id="Phobius"/>
    </source>
</evidence>
<proteinExistence type="predicted"/>
<protein>
    <submittedName>
        <fullName evidence="3">Uncharacterized protein</fullName>
    </submittedName>
</protein>
<evidence type="ECO:0000313" key="4">
    <source>
        <dbReference type="Proteomes" id="UP001396898"/>
    </source>
</evidence>
<dbReference type="PANTHER" id="PTHR42032">
    <property type="entry name" value="YALI0E30679P"/>
    <property type="match status" value="1"/>
</dbReference>
<feature type="compositionally biased region" description="Acidic residues" evidence="1">
    <location>
        <begin position="202"/>
        <end position="214"/>
    </location>
</feature>
<evidence type="ECO:0000313" key="3">
    <source>
        <dbReference type="EMBL" id="KAK8027562.1"/>
    </source>
</evidence>
<evidence type="ECO:0000256" key="1">
    <source>
        <dbReference type="SAM" id="MobiDB-lite"/>
    </source>
</evidence>
<keyword evidence="2" id="KW-0812">Transmembrane</keyword>
<feature type="region of interest" description="Disordered" evidence="1">
    <location>
        <begin position="469"/>
        <end position="497"/>
    </location>
</feature>
<sequence>MRSCGLFFTSAMADDNASTPAPAHAAGHPPHSPGNAPPGYGMRRAVTVDDPPHLRRRPTLNSPLTDPFADVRRRSSNFSDFSLNDARHSFGHNDEDVWTPDKEKKQSAERARYATIPLVLALLPAVGGILFQDGSAFLTDVILLGLAAIFLHWSVTQPWDWYHAAQEIRLLRDATMAEHVFESDTEVEPSVTGSATTALENVPEEDEKEGETVEDQSTSPEETQWKSRQDSASRELHTHEVLALTGCFVFPLLGALLLHAIRCQLTRGSEGLVSDYNLCIFLIAAEVRPVSHLIKLLQNRTLRMQRLVGSNPYLTKTLRDQQIEDLYGRLDELESRAAAAAAEMSSAASVHSDTSDNNRAVEAMVARCMRDNTQPELDALNRAVRRYEKKLALLANATDRRVEYLEHKMNDALALAAVAAKHSAAQVDLGHWLAERMVAILALPLQTAIAVCGAPFRAWSTLFGRKGRAAADKPHRTARRPGSAKVNGDHGSGRPRR</sequence>
<keyword evidence="4" id="KW-1185">Reference proteome</keyword>
<feature type="compositionally biased region" description="Low complexity" evidence="1">
    <location>
        <begin position="18"/>
        <end position="29"/>
    </location>
</feature>
<keyword evidence="2" id="KW-0472">Membrane</keyword>
<reference evidence="3 4" key="1">
    <citation type="submission" date="2023-01" db="EMBL/GenBank/DDBJ databases">
        <title>Analysis of 21 Apiospora genomes using comparative genomics revels a genus with tremendous synthesis potential of carbohydrate active enzymes and secondary metabolites.</title>
        <authorList>
            <person name="Sorensen T."/>
        </authorList>
    </citation>
    <scope>NUCLEOTIDE SEQUENCE [LARGE SCALE GENOMIC DNA]</scope>
    <source>
        <strain evidence="3 4">CBS 20057</strain>
    </source>
</reference>
<feature type="transmembrane region" description="Helical" evidence="2">
    <location>
        <begin position="137"/>
        <end position="155"/>
    </location>
</feature>
<accession>A0ABR1S6S6</accession>
<feature type="region of interest" description="Disordered" evidence="1">
    <location>
        <begin position="18"/>
        <end position="66"/>
    </location>
</feature>
<keyword evidence="2" id="KW-1133">Transmembrane helix</keyword>
<feature type="transmembrane region" description="Helical" evidence="2">
    <location>
        <begin position="111"/>
        <end position="130"/>
    </location>
</feature>
<dbReference type="PANTHER" id="PTHR42032:SF1">
    <property type="entry name" value="YALI0E30679P"/>
    <property type="match status" value="1"/>
</dbReference>
<dbReference type="Proteomes" id="UP001396898">
    <property type="component" value="Unassembled WGS sequence"/>
</dbReference>
<gene>
    <name evidence="3" type="ORF">PG991_004618</name>
</gene>
<feature type="transmembrane region" description="Helical" evidence="2">
    <location>
        <begin position="241"/>
        <end position="261"/>
    </location>
</feature>
<feature type="compositionally biased region" description="Basic and acidic residues" evidence="1">
    <location>
        <begin position="487"/>
        <end position="497"/>
    </location>
</feature>
<feature type="region of interest" description="Disordered" evidence="1">
    <location>
        <begin position="182"/>
        <end position="231"/>
    </location>
</feature>
<dbReference type="EMBL" id="JAQQWI010000007">
    <property type="protein sequence ID" value="KAK8027562.1"/>
    <property type="molecule type" value="Genomic_DNA"/>
</dbReference>
<name>A0ABR1S6S6_9PEZI</name>
<comment type="caution">
    <text evidence="3">The sequence shown here is derived from an EMBL/GenBank/DDBJ whole genome shotgun (WGS) entry which is preliminary data.</text>
</comment>
<organism evidence="3 4">
    <name type="scientific">Apiospora marii</name>
    <dbReference type="NCBI Taxonomy" id="335849"/>
    <lineage>
        <taxon>Eukaryota</taxon>
        <taxon>Fungi</taxon>
        <taxon>Dikarya</taxon>
        <taxon>Ascomycota</taxon>
        <taxon>Pezizomycotina</taxon>
        <taxon>Sordariomycetes</taxon>
        <taxon>Xylariomycetidae</taxon>
        <taxon>Amphisphaeriales</taxon>
        <taxon>Apiosporaceae</taxon>
        <taxon>Apiospora</taxon>
    </lineage>
</organism>